<dbReference type="GeneID" id="9831454"/>
<evidence type="ECO:0000313" key="2">
    <source>
        <dbReference type="EMBL" id="CEG01548.1"/>
    </source>
</evidence>
<dbReference type="AlphaFoldDB" id="A0A090M8R2"/>
<feature type="region of interest" description="Disordered" evidence="1">
    <location>
        <begin position="318"/>
        <end position="343"/>
    </location>
</feature>
<organism evidence="2 3">
    <name type="scientific">Ostreococcus tauri</name>
    <name type="common">Marine green alga</name>
    <dbReference type="NCBI Taxonomy" id="70448"/>
    <lineage>
        <taxon>Eukaryota</taxon>
        <taxon>Viridiplantae</taxon>
        <taxon>Chlorophyta</taxon>
        <taxon>Mamiellophyceae</taxon>
        <taxon>Mamiellales</taxon>
        <taxon>Bathycoccaceae</taxon>
        <taxon>Ostreococcus</taxon>
    </lineage>
</organism>
<dbReference type="Proteomes" id="UP000009170">
    <property type="component" value="Unassembled WGS sequence"/>
</dbReference>
<dbReference type="EMBL" id="CAID01000008">
    <property type="protein sequence ID" value="CEG01548.1"/>
    <property type="molecule type" value="Genomic_DNA"/>
</dbReference>
<keyword evidence="3" id="KW-1185">Reference proteome</keyword>
<dbReference type="RefSeq" id="XP_022841023.1">
    <property type="nucleotide sequence ID" value="XM_022983625.1"/>
</dbReference>
<feature type="compositionally biased region" description="Basic and acidic residues" evidence="1">
    <location>
        <begin position="121"/>
        <end position="144"/>
    </location>
</feature>
<dbReference type="KEGG" id="ota:OT_ostta08g03140"/>
<gene>
    <name evidence="2" type="ORF">OT_ostta08g03140</name>
</gene>
<dbReference type="PANTHER" id="PTHR37028:SF9">
    <property type="entry name" value="NUCLEAR PROTEIN MDM1"/>
    <property type="match status" value="1"/>
</dbReference>
<reference evidence="2 3" key="2">
    <citation type="journal article" date="2014" name="BMC Genomics">
        <title>An improved genome of the model marine alga Ostreococcus tauri unfolds by assessing Illumina de novo assemblies.</title>
        <authorList>
            <person name="Blanc-Mathieu R."/>
            <person name="Verhelst B."/>
            <person name="Derelle E."/>
            <person name="Rombauts S."/>
            <person name="Bouget F.Y."/>
            <person name="Carre I."/>
            <person name="Chateau A."/>
            <person name="Eyre-Walker A."/>
            <person name="Grimsley N."/>
            <person name="Moreau H."/>
            <person name="Piegu B."/>
            <person name="Rivals E."/>
            <person name="Schackwitz W."/>
            <person name="Van de Peer Y."/>
            <person name="Piganeau G."/>
        </authorList>
    </citation>
    <scope>NUCLEOTIDE SEQUENCE [LARGE SCALE GENOMIC DNA]</scope>
    <source>
        <strain evidence="3">OTTH 0595 / CCAP 157/2 / RCC745</strain>
    </source>
</reference>
<feature type="compositionally biased region" description="Low complexity" evidence="1">
    <location>
        <begin position="220"/>
        <end position="270"/>
    </location>
</feature>
<protein>
    <submittedName>
        <fullName evidence="2">Unnamed product</fullName>
    </submittedName>
</protein>
<feature type="compositionally biased region" description="Low complexity" evidence="1">
    <location>
        <begin position="56"/>
        <end position="70"/>
    </location>
</feature>
<reference evidence="3" key="1">
    <citation type="journal article" date="2006" name="Proc. Natl. Acad. Sci. U.S.A.">
        <title>Genome analysis of the smallest free-living eukaryote Ostreococcus tauri unveils many unique features.</title>
        <authorList>
            <person name="Derelle E."/>
            <person name="Ferraz C."/>
            <person name="Rombauts S."/>
            <person name="Rouze P."/>
            <person name="Worden A.Z."/>
            <person name="Robbens S."/>
            <person name="Partensky F."/>
            <person name="Degroeve S."/>
            <person name="Echeynie S."/>
            <person name="Cooke R."/>
            <person name="Saeys Y."/>
            <person name="Wuyts J."/>
            <person name="Jabbari K."/>
            <person name="Bowler C."/>
            <person name="Panaud O."/>
            <person name="Piegu B."/>
            <person name="Ball S.G."/>
            <person name="Ral J.-P."/>
            <person name="Bouget F.-Y."/>
            <person name="Piganeau G."/>
            <person name="De Baets B."/>
            <person name="Picard A."/>
            <person name="Delseny M."/>
            <person name="Demaille J."/>
            <person name="Van de Peer Y."/>
            <person name="Moreau H."/>
        </authorList>
    </citation>
    <scope>NUCLEOTIDE SEQUENCE [LARGE SCALE GENOMIC DNA]</scope>
    <source>
        <strain evidence="3">OTTH 0595 / CCAP 157/2 / RCC745</strain>
    </source>
</reference>
<sequence length="343" mass="37229">MTGTIERAPSAGVRAVVRERLAMRSAWLERESGVEDASTARAGEGTSRSRARGTARRGTPTPTRRAERTTPVTTKVMTATEIAASIARLHAGASMIAHASGRVKERETPTFAPRLNAKSRALAERRREKVKGTENEHGGGKPKVETPPTSVELELRAELEQCTFQPSISRKSRELAARAESGGFFERSRTWSMRKERVLEAERELKMEESLRDCTFQPHVVVASSAPPPTTKSASTTSGTPSRAPATTLATPARASRPPTTPASATSKTPGLDTHVARQAAARRMREEKNAAFDRFSNGDAWRSRTVPEAFTFATDARARRARDVASTPTTPVTDRGSKKSPT</sequence>
<feature type="region of interest" description="Disordered" evidence="1">
    <location>
        <begin position="220"/>
        <end position="292"/>
    </location>
</feature>
<feature type="region of interest" description="Disordered" evidence="1">
    <location>
        <begin position="120"/>
        <end position="148"/>
    </location>
</feature>
<comment type="caution">
    <text evidence="2">The sequence shown here is derived from an EMBL/GenBank/DDBJ whole genome shotgun (WGS) entry which is preliminary data.</text>
</comment>
<proteinExistence type="predicted"/>
<accession>A0A090M8R2</accession>
<dbReference type="InParanoid" id="A0A090M8R2"/>
<name>A0A090M8R2_OSTTA</name>
<dbReference type="PANTHER" id="PTHR37028">
    <property type="entry name" value="UNNAMED PRODUCT-RELATED"/>
    <property type="match status" value="1"/>
</dbReference>
<dbReference type="OrthoDB" id="287377at2759"/>
<evidence type="ECO:0000313" key="3">
    <source>
        <dbReference type="Proteomes" id="UP000009170"/>
    </source>
</evidence>
<evidence type="ECO:0000256" key="1">
    <source>
        <dbReference type="SAM" id="MobiDB-lite"/>
    </source>
</evidence>
<feature type="region of interest" description="Disordered" evidence="1">
    <location>
        <begin position="27"/>
        <end position="70"/>
    </location>
</feature>